<evidence type="ECO:0000256" key="2">
    <source>
        <dbReference type="SAM" id="Phobius"/>
    </source>
</evidence>
<accession>A0AAD3XSL7</accession>
<feature type="transmembrane region" description="Helical" evidence="2">
    <location>
        <begin position="12"/>
        <end position="30"/>
    </location>
</feature>
<dbReference type="PANTHER" id="PTHR33098:SF75">
    <property type="entry name" value="DUF4408 DOMAIN PROTEIN"/>
    <property type="match status" value="1"/>
</dbReference>
<feature type="compositionally biased region" description="Basic and acidic residues" evidence="1">
    <location>
        <begin position="206"/>
        <end position="230"/>
    </location>
</feature>
<dbReference type="EMBL" id="BSYO01000016">
    <property type="protein sequence ID" value="GMH16092.1"/>
    <property type="molecule type" value="Genomic_DNA"/>
</dbReference>
<proteinExistence type="predicted"/>
<gene>
    <name evidence="4" type="ORF">Nepgr_017933</name>
</gene>
<name>A0AAD3XSL7_NEPGR</name>
<sequence>MADGQFKVGKLMTAAAGMIIVLLVNSWDLVASNAPDLWILIRRLLSPPLIYFILNFIIISILLSSNFTAFINLTINRLTNTRSSSSSRQSPQVEKDQIRCHFLDKEGEEEDDCFIVDNTNNQLLETGSFESLSLRLEHSEALTRPRVMAAAEPPTEGRRKEGGQGEEEERDTLDAIWREIMEVEEKAATRQLRKSDTWGAAQPRVMEPDDRRELKKSETSKEGGRGRGSREAAVLSPDELKRRADAFISKTRADIWLQRQESDQRFMEMINRGL</sequence>
<dbReference type="Proteomes" id="UP001279734">
    <property type="component" value="Unassembled WGS sequence"/>
</dbReference>
<comment type="caution">
    <text evidence="4">The sequence shown here is derived from an EMBL/GenBank/DDBJ whole genome shotgun (WGS) entry which is preliminary data.</text>
</comment>
<keyword evidence="2" id="KW-0812">Transmembrane</keyword>
<evidence type="ECO:0000313" key="4">
    <source>
        <dbReference type="EMBL" id="GMH16092.1"/>
    </source>
</evidence>
<dbReference type="InterPro" id="IPR025520">
    <property type="entry name" value="DUF4408"/>
</dbReference>
<feature type="transmembrane region" description="Helical" evidence="2">
    <location>
        <begin position="50"/>
        <end position="75"/>
    </location>
</feature>
<protein>
    <recommendedName>
        <fullName evidence="3">DUF4408 domain-containing protein</fullName>
    </recommendedName>
</protein>
<keyword evidence="5" id="KW-1185">Reference proteome</keyword>
<dbReference type="AlphaFoldDB" id="A0AAD3XSL7"/>
<dbReference type="Pfam" id="PF14364">
    <property type="entry name" value="DUF4408"/>
    <property type="match status" value="1"/>
</dbReference>
<feature type="region of interest" description="Disordered" evidence="1">
    <location>
        <begin position="144"/>
        <end position="171"/>
    </location>
</feature>
<evidence type="ECO:0000256" key="1">
    <source>
        <dbReference type="SAM" id="MobiDB-lite"/>
    </source>
</evidence>
<feature type="domain" description="DUF4408" evidence="3">
    <location>
        <begin position="35"/>
        <end position="67"/>
    </location>
</feature>
<keyword evidence="2" id="KW-1133">Transmembrane helix</keyword>
<organism evidence="4 5">
    <name type="scientific">Nepenthes gracilis</name>
    <name type="common">Slender pitcher plant</name>
    <dbReference type="NCBI Taxonomy" id="150966"/>
    <lineage>
        <taxon>Eukaryota</taxon>
        <taxon>Viridiplantae</taxon>
        <taxon>Streptophyta</taxon>
        <taxon>Embryophyta</taxon>
        <taxon>Tracheophyta</taxon>
        <taxon>Spermatophyta</taxon>
        <taxon>Magnoliopsida</taxon>
        <taxon>eudicotyledons</taxon>
        <taxon>Gunneridae</taxon>
        <taxon>Pentapetalae</taxon>
        <taxon>Caryophyllales</taxon>
        <taxon>Nepenthaceae</taxon>
        <taxon>Nepenthes</taxon>
    </lineage>
</organism>
<dbReference type="PANTHER" id="PTHR33098">
    <property type="entry name" value="COTTON FIBER (DUF761)"/>
    <property type="match status" value="1"/>
</dbReference>
<evidence type="ECO:0000259" key="3">
    <source>
        <dbReference type="Pfam" id="PF14364"/>
    </source>
</evidence>
<dbReference type="Pfam" id="PF05553">
    <property type="entry name" value="DUF761"/>
    <property type="match status" value="1"/>
</dbReference>
<keyword evidence="2" id="KW-0472">Membrane</keyword>
<dbReference type="InterPro" id="IPR008480">
    <property type="entry name" value="DUF761_pln"/>
</dbReference>
<feature type="region of interest" description="Disordered" evidence="1">
    <location>
        <begin position="191"/>
        <end position="237"/>
    </location>
</feature>
<evidence type="ECO:0000313" key="5">
    <source>
        <dbReference type="Proteomes" id="UP001279734"/>
    </source>
</evidence>
<reference evidence="4" key="1">
    <citation type="submission" date="2023-05" db="EMBL/GenBank/DDBJ databases">
        <title>Nepenthes gracilis genome sequencing.</title>
        <authorList>
            <person name="Fukushima K."/>
        </authorList>
    </citation>
    <scope>NUCLEOTIDE SEQUENCE</scope>
    <source>
        <strain evidence="4">SING2019-196</strain>
    </source>
</reference>